<dbReference type="EMBL" id="ML119348">
    <property type="protein sequence ID" value="RPB06441.1"/>
    <property type="molecule type" value="Genomic_DNA"/>
</dbReference>
<dbReference type="Proteomes" id="UP000277580">
    <property type="component" value="Unassembled WGS sequence"/>
</dbReference>
<accession>A0A3N4KDF8</accession>
<reference evidence="1 2" key="1">
    <citation type="journal article" date="2018" name="Nat. Ecol. Evol.">
        <title>Pezizomycetes genomes reveal the molecular basis of ectomycorrhizal truffle lifestyle.</title>
        <authorList>
            <person name="Murat C."/>
            <person name="Payen T."/>
            <person name="Noel B."/>
            <person name="Kuo A."/>
            <person name="Morin E."/>
            <person name="Chen J."/>
            <person name="Kohler A."/>
            <person name="Krizsan K."/>
            <person name="Balestrini R."/>
            <person name="Da Silva C."/>
            <person name="Montanini B."/>
            <person name="Hainaut M."/>
            <person name="Levati E."/>
            <person name="Barry K.W."/>
            <person name="Belfiori B."/>
            <person name="Cichocki N."/>
            <person name="Clum A."/>
            <person name="Dockter R.B."/>
            <person name="Fauchery L."/>
            <person name="Guy J."/>
            <person name="Iotti M."/>
            <person name="Le Tacon F."/>
            <person name="Lindquist E.A."/>
            <person name="Lipzen A."/>
            <person name="Malagnac F."/>
            <person name="Mello A."/>
            <person name="Molinier V."/>
            <person name="Miyauchi S."/>
            <person name="Poulain J."/>
            <person name="Riccioni C."/>
            <person name="Rubini A."/>
            <person name="Sitrit Y."/>
            <person name="Splivallo R."/>
            <person name="Traeger S."/>
            <person name="Wang M."/>
            <person name="Zifcakova L."/>
            <person name="Wipf D."/>
            <person name="Zambonelli A."/>
            <person name="Paolocci F."/>
            <person name="Nowrousian M."/>
            <person name="Ottonello S."/>
            <person name="Baldrian P."/>
            <person name="Spatafora J.W."/>
            <person name="Henrissat B."/>
            <person name="Nagy L.G."/>
            <person name="Aury J.M."/>
            <person name="Wincker P."/>
            <person name="Grigoriev I.V."/>
            <person name="Bonfante P."/>
            <person name="Martin F.M."/>
        </authorList>
    </citation>
    <scope>NUCLEOTIDE SEQUENCE [LARGE SCALE GENOMIC DNA]</scope>
    <source>
        <strain evidence="1 2">CCBAS932</strain>
    </source>
</reference>
<gene>
    <name evidence="1" type="ORF">P167DRAFT_610081</name>
</gene>
<dbReference type="AlphaFoldDB" id="A0A3N4KDF8"/>
<name>A0A3N4KDF8_9PEZI</name>
<dbReference type="InParanoid" id="A0A3N4KDF8"/>
<organism evidence="1 2">
    <name type="scientific">Morchella conica CCBAS932</name>
    <dbReference type="NCBI Taxonomy" id="1392247"/>
    <lineage>
        <taxon>Eukaryota</taxon>
        <taxon>Fungi</taxon>
        <taxon>Dikarya</taxon>
        <taxon>Ascomycota</taxon>
        <taxon>Pezizomycotina</taxon>
        <taxon>Pezizomycetes</taxon>
        <taxon>Pezizales</taxon>
        <taxon>Morchellaceae</taxon>
        <taxon>Morchella</taxon>
    </lineage>
</organism>
<proteinExistence type="predicted"/>
<sequence>MRKSMGTFQMWASGLTDQTVDEMIKTDAFKSTPGSRKYNTEISRYRNTVLEAVLSTRTVCLSITINFMHIKNYPTSTPHLHKVVFAPAFQGPPVLEEITQSLEGNEKEMKMQFNGTEWEFSPAIWDEVYPEVHPDIIQRGKKLLKTKLDVPIN</sequence>
<keyword evidence="2" id="KW-1185">Reference proteome</keyword>
<protein>
    <submittedName>
        <fullName evidence="1">Uncharacterized protein</fullName>
    </submittedName>
</protein>
<evidence type="ECO:0000313" key="1">
    <source>
        <dbReference type="EMBL" id="RPB06441.1"/>
    </source>
</evidence>
<evidence type="ECO:0000313" key="2">
    <source>
        <dbReference type="Proteomes" id="UP000277580"/>
    </source>
</evidence>